<keyword evidence="7" id="KW-0012">Acyltransferase</keyword>
<comment type="caution">
    <text evidence="11">The sequence shown here is derived from an EMBL/GenBank/DDBJ whole genome shotgun (WGS) entry which is preliminary data.</text>
</comment>
<feature type="domain" description="Acyltransferase 3" evidence="10">
    <location>
        <begin position="3"/>
        <end position="340"/>
    </location>
</feature>
<dbReference type="InterPro" id="IPR002656">
    <property type="entry name" value="Acyl_transf_3_dom"/>
</dbReference>
<evidence type="ECO:0000256" key="4">
    <source>
        <dbReference type="ARBA" id="ARBA00022692"/>
    </source>
</evidence>
<protein>
    <recommendedName>
        <fullName evidence="10">Acyltransferase 3 domain-containing protein</fullName>
    </recommendedName>
</protein>
<dbReference type="GO" id="GO:0016747">
    <property type="term" value="F:acyltransferase activity, transferring groups other than amino-acyl groups"/>
    <property type="evidence" value="ECO:0007669"/>
    <property type="project" value="InterPro"/>
</dbReference>
<keyword evidence="12" id="KW-1185">Reference proteome</keyword>
<evidence type="ECO:0000256" key="7">
    <source>
        <dbReference type="ARBA" id="ARBA00023315"/>
    </source>
</evidence>
<keyword evidence="2" id="KW-1003">Cell membrane</keyword>
<feature type="transmembrane region" description="Helical" evidence="9">
    <location>
        <begin position="257"/>
        <end position="276"/>
    </location>
</feature>
<dbReference type="PANTHER" id="PTHR23028:SF53">
    <property type="entry name" value="ACYL_TRANSF_3 DOMAIN-CONTAINING PROTEIN"/>
    <property type="match status" value="1"/>
</dbReference>
<feature type="transmembrane region" description="Helical" evidence="9">
    <location>
        <begin position="163"/>
        <end position="183"/>
    </location>
</feature>
<dbReference type="AlphaFoldDB" id="A0A1R1LJY2"/>
<organism evidence="11 12">
    <name type="scientific">Tersicoccus phoenicis</name>
    <dbReference type="NCBI Taxonomy" id="554083"/>
    <lineage>
        <taxon>Bacteria</taxon>
        <taxon>Bacillati</taxon>
        <taxon>Actinomycetota</taxon>
        <taxon>Actinomycetes</taxon>
        <taxon>Micrococcales</taxon>
        <taxon>Micrococcaceae</taxon>
        <taxon>Tersicoccus</taxon>
    </lineage>
</organism>
<dbReference type="PANTHER" id="PTHR23028">
    <property type="entry name" value="ACETYLTRANSFERASE"/>
    <property type="match status" value="1"/>
</dbReference>
<evidence type="ECO:0000256" key="6">
    <source>
        <dbReference type="ARBA" id="ARBA00023136"/>
    </source>
</evidence>
<keyword evidence="4 9" id="KW-0812">Transmembrane</keyword>
<evidence type="ECO:0000256" key="3">
    <source>
        <dbReference type="ARBA" id="ARBA00022679"/>
    </source>
</evidence>
<keyword evidence="6 9" id="KW-0472">Membrane</keyword>
<dbReference type="Pfam" id="PF01757">
    <property type="entry name" value="Acyl_transf_3"/>
    <property type="match status" value="1"/>
</dbReference>
<feature type="transmembrane region" description="Helical" evidence="9">
    <location>
        <begin position="30"/>
        <end position="49"/>
    </location>
</feature>
<dbReference type="GO" id="GO:0005886">
    <property type="term" value="C:plasma membrane"/>
    <property type="evidence" value="ECO:0007669"/>
    <property type="project" value="UniProtKB-SubCell"/>
</dbReference>
<feature type="transmembrane region" description="Helical" evidence="9">
    <location>
        <begin position="297"/>
        <end position="316"/>
    </location>
</feature>
<evidence type="ECO:0000259" key="10">
    <source>
        <dbReference type="Pfam" id="PF01757"/>
    </source>
</evidence>
<feature type="transmembrane region" description="Helical" evidence="9">
    <location>
        <begin position="189"/>
        <end position="210"/>
    </location>
</feature>
<dbReference type="SUPFAM" id="SSF52266">
    <property type="entry name" value="SGNH hydrolase"/>
    <property type="match status" value="1"/>
</dbReference>
<evidence type="ECO:0000256" key="5">
    <source>
        <dbReference type="ARBA" id="ARBA00022989"/>
    </source>
</evidence>
<feature type="compositionally biased region" description="Low complexity" evidence="8">
    <location>
        <begin position="420"/>
        <end position="476"/>
    </location>
</feature>
<feature type="transmembrane region" description="Helical" evidence="9">
    <location>
        <begin position="375"/>
        <end position="394"/>
    </location>
</feature>
<dbReference type="EMBL" id="MRDE01000016">
    <property type="protein sequence ID" value="OMH27786.1"/>
    <property type="molecule type" value="Genomic_DNA"/>
</dbReference>
<feature type="transmembrane region" description="Helical" evidence="9">
    <location>
        <begin position="322"/>
        <end position="343"/>
    </location>
</feature>
<keyword evidence="3" id="KW-0808">Transferase</keyword>
<evidence type="ECO:0000313" key="11">
    <source>
        <dbReference type="EMBL" id="OMH27786.1"/>
    </source>
</evidence>
<evidence type="ECO:0000256" key="2">
    <source>
        <dbReference type="ARBA" id="ARBA00022475"/>
    </source>
</evidence>
<name>A0A1R1LJY2_9MICC</name>
<feature type="transmembrane region" description="Helical" evidence="9">
    <location>
        <begin position="70"/>
        <end position="88"/>
    </location>
</feature>
<dbReference type="Proteomes" id="UP000187085">
    <property type="component" value="Unassembled WGS sequence"/>
</dbReference>
<dbReference type="InterPro" id="IPR036514">
    <property type="entry name" value="SGNH_hydro_sf"/>
</dbReference>
<gene>
    <name evidence="11" type="ORF">BKD30_03585</name>
</gene>
<accession>A0A1R1LJY2</accession>
<keyword evidence="5 9" id="KW-1133">Transmembrane helix</keyword>
<reference evidence="11 12" key="1">
    <citation type="submission" date="2016-12" db="EMBL/GenBank/DDBJ databases">
        <title>Draft genome of Tersicoccus phoenicis 1P05MA.</title>
        <authorList>
            <person name="Nakajima Y."/>
            <person name="Yoshizawa S."/>
            <person name="Nakamura K."/>
            <person name="Ogura Y."/>
            <person name="Hayashi T."/>
            <person name="Kogure K."/>
        </authorList>
    </citation>
    <scope>NUCLEOTIDE SEQUENCE [LARGE SCALE GENOMIC DNA]</scope>
    <source>
        <strain evidence="11 12">1p05MA</strain>
    </source>
</reference>
<feature type="transmembrane region" description="Helical" evidence="9">
    <location>
        <begin position="230"/>
        <end position="251"/>
    </location>
</feature>
<evidence type="ECO:0000256" key="1">
    <source>
        <dbReference type="ARBA" id="ARBA00004651"/>
    </source>
</evidence>
<proteinExistence type="predicted"/>
<evidence type="ECO:0000313" key="12">
    <source>
        <dbReference type="Proteomes" id="UP000187085"/>
    </source>
</evidence>
<evidence type="ECO:0000256" key="9">
    <source>
        <dbReference type="SAM" id="Phobius"/>
    </source>
</evidence>
<comment type="subcellular location">
    <subcellularLocation>
        <location evidence="1">Cell membrane</location>
        <topology evidence="1">Multi-pass membrane protein</topology>
    </subcellularLocation>
</comment>
<feature type="transmembrane region" description="Helical" evidence="9">
    <location>
        <begin position="139"/>
        <end position="156"/>
    </location>
</feature>
<dbReference type="Gene3D" id="3.40.50.1110">
    <property type="entry name" value="SGNH hydrolase"/>
    <property type="match status" value="1"/>
</dbReference>
<dbReference type="GO" id="GO:0009103">
    <property type="term" value="P:lipopolysaccharide biosynthetic process"/>
    <property type="evidence" value="ECO:0007669"/>
    <property type="project" value="TreeGrafter"/>
</dbReference>
<feature type="region of interest" description="Disordered" evidence="8">
    <location>
        <begin position="411"/>
        <end position="486"/>
    </location>
</feature>
<dbReference type="InterPro" id="IPR050879">
    <property type="entry name" value="Acyltransferase_3"/>
</dbReference>
<sequence>MGGLDGLRALAVVAVLVYHLSPALLPGGYLGVDVFFVVSGFLITTLLLRERDRSGRVALGRFWLRRARRLLPALAVVVVVSVALGLLVGKDLLVGIGRQTLGALTFSNNWLEIAAGSSYFARTSPQLFVNFWSLAVEEQFYLVWPFLFLGLMALPIRRSTRAWVAAAGALASALAMAVLFTPGTDATRVYYGTDTHAFGLLLGVCLAFAWDGGHGMNLSRPRWRRRRVPISLGALVLLVGAMAVIASDGAFAYRGGIFIACVITAVLILTLLEGASPVQRVLDSRPVAWVGERSYGIYLWHWPALLVADALLPTAVESPGWWMARILALVVAVVVSALSYRWVELPIRRHGFRATGRVVLEALRGGARGLTTPRAVAGVAATVLVLAVIGIVTAPEKSAVQATIERNQSLVTGTVPTGRAPASPDATPGPGTPAPSTTASAAAPGATAPASAAPSAAPSATPSASTGAPTTSSPAPDGGPPLAYPAGEETIAIGDSLVVTSADGLRDRFPGLAFDAQSNRQWPDGAAAVEARLAAGTMPRAVILHFGTNAGVPDPELVRKVLDKLGPDRMVVLVNLYGASPFVPEANKVFAELAQGRRNVIVADWNKAIAGRVDLLQPDQIHPGILGAHLYADTIKQAFRDLAVRTGGAVPTGWEIAKDY</sequence>
<evidence type="ECO:0000256" key="8">
    <source>
        <dbReference type="SAM" id="MobiDB-lite"/>
    </source>
</evidence>